<gene>
    <name evidence="1" type="ORF">AYJ54_25725</name>
</gene>
<dbReference type="Proteomes" id="UP000076959">
    <property type="component" value="Unassembled WGS sequence"/>
</dbReference>
<proteinExistence type="predicted"/>
<evidence type="ECO:0000313" key="1">
    <source>
        <dbReference type="EMBL" id="OAF02804.1"/>
    </source>
</evidence>
<reference evidence="1 2" key="1">
    <citation type="submission" date="2016-03" db="EMBL/GenBank/DDBJ databases">
        <title>Draft Genome Sequence of the Strain BR 10245 (Bradyrhizobium sp.) isolated from nodules of Centrolobium paraense.</title>
        <authorList>
            <person name="Simoes-Araujo J.L.Sr."/>
            <person name="Barauna A.C."/>
            <person name="Silva K."/>
            <person name="Zilli J.E."/>
        </authorList>
    </citation>
    <scope>NUCLEOTIDE SEQUENCE [LARGE SCALE GENOMIC DNA]</scope>
    <source>
        <strain evidence="1 2">BR 10245</strain>
    </source>
</reference>
<dbReference type="EMBL" id="LUUB01000093">
    <property type="protein sequence ID" value="OAF02804.1"/>
    <property type="molecule type" value="Genomic_DNA"/>
</dbReference>
<comment type="caution">
    <text evidence="1">The sequence shown here is derived from an EMBL/GenBank/DDBJ whole genome shotgun (WGS) entry which is preliminary data.</text>
</comment>
<keyword evidence="2" id="KW-1185">Reference proteome</keyword>
<evidence type="ECO:0000313" key="2">
    <source>
        <dbReference type="Proteomes" id="UP000076959"/>
    </source>
</evidence>
<name>A0A176YF44_9BRAD</name>
<sequence>MAILIRLDVSRVRDGDFVMGVMRMAVRAGTMRNAKEFRRLQLIYPLQAEHSMEDLERDSLLISLDVSDMRLRNSKDVQ</sequence>
<organism evidence="1 2">
    <name type="scientific">Bradyrhizobium centrolobii</name>
    <dbReference type="NCBI Taxonomy" id="1505087"/>
    <lineage>
        <taxon>Bacteria</taxon>
        <taxon>Pseudomonadati</taxon>
        <taxon>Pseudomonadota</taxon>
        <taxon>Alphaproteobacteria</taxon>
        <taxon>Hyphomicrobiales</taxon>
        <taxon>Nitrobacteraceae</taxon>
        <taxon>Bradyrhizobium</taxon>
    </lineage>
</organism>
<protein>
    <submittedName>
        <fullName evidence="1">Uncharacterized protein</fullName>
    </submittedName>
</protein>
<accession>A0A176YF44</accession>
<dbReference type="AlphaFoldDB" id="A0A176YF44"/>